<dbReference type="Proteomes" id="UP000198963">
    <property type="component" value="Chromosome I"/>
</dbReference>
<name>A0A1H1WIS6_9FLAO</name>
<sequence length="183" mass="21705">MKKLTILVLILTTLSCIPVKIAPRFKNEDYKIMNAKKFQKQMPRETAFIFKDSKDAGEFYNYINKKYTLNNIDVGINVPFHLNNQTLYLSYYEAERTDEKVNLPLALIDAKRESNGNSRLFEDHYSNRTGHWYIIITIYDENITNCLRDKHPLKEKTIQYLKGLKQEYLTTQNYEELLFTKKS</sequence>
<evidence type="ECO:0000313" key="2">
    <source>
        <dbReference type="Proteomes" id="UP000198963"/>
    </source>
</evidence>
<gene>
    <name evidence="1" type="ORF">SAMN04489797_2891</name>
</gene>
<proteinExistence type="predicted"/>
<dbReference type="EMBL" id="LT629774">
    <property type="protein sequence ID" value="SDS96944.1"/>
    <property type="molecule type" value="Genomic_DNA"/>
</dbReference>
<reference evidence="1 2" key="1">
    <citation type="submission" date="2016-10" db="EMBL/GenBank/DDBJ databases">
        <authorList>
            <person name="Varghese N."/>
            <person name="Submissions S."/>
        </authorList>
    </citation>
    <scope>NUCLEOTIDE SEQUENCE [LARGE SCALE GENOMIC DNA]</scope>
    <source>
        <strain evidence="1 2">RHA_55</strain>
    </source>
</reference>
<dbReference type="AlphaFoldDB" id="A0A1H1WIS6"/>
<keyword evidence="2" id="KW-1185">Reference proteome</keyword>
<accession>A0A1H1WIS6</accession>
<evidence type="ECO:0000313" key="1">
    <source>
        <dbReference type="EMBL" id="SDS96944.1"/>
    </source>
</evidence>
<dbReference type="STRING" id="1249933.SAMN04489797_2891"/>
<organism evidence="1 2">
    <name type="scientific">Winogradskyella sediminis</name>
    <dbReference type="NCBI Taxonomy" id="1382466"/>
    <lineage>
        <taxon>Bacteria</taxon>
        <taxon>Pseudomonadati</taxon>
        <taxon>Bacteroidota</taxon>
        <taxon>Flavobacteriia</taxon>
        <taxon>Flavobacteriales</taxon>
        <taxon>Flavobacteriaceae</taxon>
        <taxon>Winogradskyella</taxon>
    </lineage>
</organism>
<evidence type="ECO:0008006" key="3">
    <source>
        <dbReference type="Google" id="ProtNLM"/>
    </source>
</evidence>
<protein>
    <recommendedName>
        <fullName evidence="3">Lipoprotein</fullName>
    </recommendedName>
</protein>
<dbReference type="RefSeq" id="WP_092447349.1">
    <property type="nucleotide sequence ID" value="NZ_JBLXFM010000002.1"/>
</dbReference>
<dbReference type="PROSITE" id="PS51257">
    <property type="entry name" value="PROKAR_LIPOPROTEIN"/>
    <property type="match status" value="1"/>
</dbReference>